<keyword evidence="5" id="KW-0732">Signal</keyword>
<evidence type="ECO:0000256" key="2">
    <source>
        <dbReference type="ARBA" id="ARBA00022801"/>
    </source>
</evidence>
<dbReference type="InterPro" id="IPR006710">
    <property type="entry name" value="Glyco_hydro_43"/>
</dbReference>
<dbReference type="RefSeq" id="WP_082326633.1">
    <property type="nucleotide sequence ID" value="NZ_LGIA01000223.1"/>
</dbReference>
<keyword evidence="7" id="KW-1185">Reference proteome</keyword>
<dbReference type="Pfam" id="PF04616">
    <property type="entry name" value="Glyco_hydro_43"/>
    <property type="match status" value="1"/>
</dbReference>
<dbReference type="GO" id="GO:0004553">
    <property type="term" value="F:hydrolase activity, hydrolyzing O-glycosyl compounds"/>
    <property type="evidence" value="ECO:0007669"/>
    <property type="project" value="InterPro"/>
</dbReference>
<dbReference type="GO" id="GO:0005975">
    <property type="term" value="P:carbohydrate metabolic process"/>
    <property type="evidence" value="ECO:0007669"/>
    <property type="project" value="InterPro"/>
</dbReference>
<evidence type="ECO:0000256" key="4">
    <source>
        <dbReference type="RuleBase" id="RU361187"/>
    </source>
</evidence>
<evidence type="ECO:0000313" key="7">
    <source>
        <dbReference type="Proteomes" id="UP000036958"/>
    </source>
</evidence>
<gene>
    <name evidence="6" type="ORF">NC99_46110</name>
</gene>
<dbReference type="PANTHER" id="PTHR22925:SF3">
    <property type="entry name" value="GLYCOSYL HYDROLASE FAMILY PROTEIN 43"/>
    <property type="match status" value="1"/>
</dbReference>
<evidence type="ECO:0000256" key="3">
    <source>
        <dbReference type="ARBA" id="ARBA00023295"/>
    </source>
</evidence>
<evidence type="ECO:0000313" key="6">
    <source>
        <dbReference type="EMBL" id="KOH42571.1"/>
    </source>
</evidence>
<accession>A0A0L8V2C2</accession>
<feature type="chain" id="PRO_5005591287" description="Beta-glucanase" evidence="5">
    <location>
        <begin position="26"/>
        <end position="396"/>
    </location>
</feature>
<evidence type="ECO:0000256" key="1">
    <source>
        <dbReference type="ARBA" id="ARBA00009865"/>
    </source>
</evidence>
<dbReference type="PANTHER" id="PTHR22925">
    <property type="entry name" value="GLYCOSYL HYDROLASE 43 FAMILY MEMBER"/>
    <property type="match status" value="1"/>
</dbReference>
<comment type="similarity">
    <text evidence="1 4">Belongs to the glycosyl hydrolase 43 family.</text>
</comment>
<dbReference type="Gene3D" id="2.115.10.20">
    <property type="entry name" value="Glycosyl hydrolase domain, family 43"/>
    <property type="match status" value="1"/>
</dbReference>
<proteinExistence type="inferred from homology"/>
<dbReference type="AlphaFoldDB" id="A0A0L8V2C2"/>
<dbReference type="Proteomes" id="UP000036958">
    <property type="component" value="Unassembled WGS sequence"/>
</dbReference>
<evidence type="ECO:0000256" key="5">
    <source>
        <dbReference type="SAM" id="SignalP"/>
    </source>
</evidence>
<sequence>MTIPISTFKRIKILSLFSMAAFAFACSSPNSTDSEKRYHNNFQPGEIWLDSDSVHINAHGGGILFHEGVYYWFGEHKTAGRGGNSALVGIGCYSSTDLYNWKNEGIALASVEEEGADIEKGCVMERPKVIYNAETGKFVMWFHLELKEKGYEAARTAVAVSDQVTGPFTYLRSLRPNAGQWPMEYTEAEKNQTFESELEWWTPEWMEALKKGLFVARDFEGGQMSRDMTLFVDDDGTAYHIHSSEDNLTLHISELTSDYTDFTGKYTRLFPGGHNEAPAILKRNNTYYLIASGCTGWDPNAARSAVASSIWGPWEQLGNPCVGDGSDLTFESQSTFVLPVQGMDDAYIFMADRWRPKDPIDGRYIWLPITFENEKPVIKWQDEWDLSVFDSQTVQK</sequence>
<feature type="signal peptide" evidence="5">
    <location>
        <begin position="1"/>
        <end position="25"/>
    </location>
</feature>
<evidence type="ECO:0008006" key="8">
    <source>
        <dbReference type="Google" id="ProtNLM"/>
    </source>
</evidence>
<dbReference type="EMBL" id="LGIA01000223">
    <property type="protein sequence ID" value="KOH42571.1"/>
    <property type="molecule type" value="Genomic_DNA"/>
</dbReference>
<dbReference type="InterPro" id="IPR023296">
    <property type="entry name" value="Glyco_hydro_beta-prop_sf"/>
</dbReference>
<dbReference type="CDD" id="cd18825">
    <property type="entry name" value="GH43_CtGH43-like"/>
    <property type="match status" value="1"/>
</dbReference>
<organism evidence="6 7">
    <name type="scientific">Sunxiuqinia dokdonensis</name>
    <dbReference type="NCBI Taxonomy" id="1409788"/>
    <lineage>
        <taxon>Bacteria</taxon>
        <taxon>Pseudomonadati</taxon>
        <taxon>Bacteroidota</taxon>
        <taxon>Bacteroidia</taxon>
        <taxon>Marinilabiliales</taxon>
        <taxon>Prolixibacteraceae</taxon>
        <taxon>Sunxiuqinia</taxon>
    </lineage>
</organism>
<dbReference type="SUPFAM" id="SSF75005">
    <property type="entry name" value="Arabinanase/levansucrase/invertase"/>
    <property type="match status" value="1"/>
</dbReference>
<keyword evidence="3 4" id="KW-0326">Glycosidase</keyword>
<dbReference type="PATRIC" id="fig|1409788.3.peg.4719"/>
<protein>
    <recommendedName>
        <fullName evidence="8">Beta-glucanase</fullName>
    </recommendedName>
</protein>
<dbReference type="STRING" id="1409788.NC99_46110"/>
<comment type="caution">
    <text evidence="6">The sequence shown here is derived from an EMBL/GenBank/DDBJ whole genome shotgun (WGS) entry which is preliminary data.</text>
</comment>
<reference evidence="7" key="1">
    <citation type="submission" date="2015-07" db="EMBL/GenBank/DDBJ databases">
        <title>Genome sequencing of Sunxiuqinia dokdonensis strain SK.</title>
        <authorList>
            <person name="Ahn S."/>
            <person name="Kim B.-C."/>
        </authorList>
    </citation>
    <scope>NUCLEOTIDE SEQUENCE [LARGE SCALE GENOMIC DNA]</scope>
    <source>
        <strain evidence="7">SK</strain>
    </source>
</reference>
<dbReference type="OrthoDB" id="273314at2"/>
<keyword evidence="2 4" id="KW-0378">Hydrolase</keyword>
<name>A0A0L8V2C2_9BACT</name>